<dbReference type="EMBL" id="NRQY01000001">
    <property type="protein sequence ID" value="RUT65130.1"/>
    <property type="molecule type" value="Genomic_DNA"/>
</dbReference>
<proteinExistence type="predicted"/>
<organism evidence="1 2">
    <name type="scientific">Morganella morganii</name>
    <name type="common">Proteus morganii</name>
    <dbReference type="NCBI Taxonomy" id="582"/>
    <lineage>
        <taxon>Bacteria</taxon>
        <taxon>Pseudomonadati</taxon>
        <taxon>Pseudomonadota</taxon>
        <taxon>Gammaproteobacteria</taxon>
        <taxon>Enterobacterales</taxon>
        <taxon>Morganellaceae</taxon>
        <taxon>Morganella</taxon>
    </lineage>
</organism>
<reference evidence="1 2" key="1">
    <citation type="submission" date="2017-08" db="EMBL/GenBank/DDBJ databases">
        <title>Draft genome sequence of pheromone producing symbiont Morganella morganii, of the female New Zealand grass grub Costelytra giveni.</title>
        <authorList>
            <person name="Laugraud A."/>
            <person name="Young S.D."/>
            <person name="Hurst M.H."/>
        </authorList>
    </citation>
    <scope>NUCLEOTIDE SEQUENCE [LARGE SCALE GENOMIC DNA]</scope>
    <source>
        <strain evidence="1 2">MMsCG</strain>
    </source>
</reference>
<comment type="caution">
    <text evidence="1">The sequence shown here is derived from an EMBL/GenBank/DDBJ whole genome shotgun (WGS) entry which is preliminary data.</text>
</comment>
<name>A0A433ZSM2_MORMO</name>
<evidence type="ECO:0000313" key="2">
    <source>
        <dbReference type="Proteomes" id="UP000286908"/>
    </source>
</evidence>
<accession>A0A433ZSM2</accession>
<sequence length="438" mass="50501">MIDGWLELSQLTKTNLRISLLAEEVDYVNRNPERKTDNSLSDDDYQLTTDNLTLRAGEPVSKLRSDILKYYSQEPETVLIGYGKNGRTLGVEIPDPAVSIYISDGLNNNLDEEVISQIDILSDKYKTHRGIKIGDPVFLMFERYGLHDSFGADDNSESFIYQHSNMSLIFETDKEKKITRITYLLTSPGAENCVVNPATWSAASLTQPALKEVIFGGRAWFYSQPDEQCKTDRFIIRGDRVLQYRRQGDFAYVNYINSKKKVAEGWIKLSLLEKADEQNNTLNYEDFIWSSDNGEADFLGKPLSDNIVSRWLDQQKENISVPPLHDFFREFELWHFDTGDTIVTVAGTNVIIEKRTGEPDKYISGITFKNNRYKTRRGIAAGDTYQDMVKAYGNVYQISPDDNCYYYSWFDRQLGFCFGENRVITEIMYKNYPESDRR</sequence>
<protein>
    <submittedName>
        <fullName evidence="1">Uncharacterized protein</fullName>
    </submittedName>
</protein>
<dbReference type="OrthoDB" id="8234880at2"/>
<dbReference type="AlphaFoldDB" id="A0A433ZSM2"/>
<dbReference type="Proteomes" id="UP000286908">
    <property type="component" value="Unassembled WGS sequence"/>
</dbReference>
<evidence type="ECO:0000313" key="1">
    <source>
        <dbReference type="EMBL" id="RUT65130.1"/>
    </source>
</evidence>
<gene>
    <name evidence="1" type="ORF">CKG00_00950</name>
</gene>